<dbReference type="GO" id="GO:0000156">
    <property type="term" value="F:phosphorelay response regulator activity"/>
    <property type="evidence" value="ECO:0007669"/>
    <property type="project" value="InterPro"/>
</dbReference>
<dbReference type="PANTHER" id="PTHR37299">
    <property type="entry name" value="TRANSCRIPTIONAL REGULATOR-RELATED"/>
    <property type="match status" value="1"/>
</dbReference>
<dbReference type="RefSeq" id="WP_058935973.1">
    <property type="nucleotide sequence ID" value="NZ_CP013729.1"/>
</dbReference>
<evidence type="ECO:0000313" key="2">
    <source>
        <dbReference type="Proteomes" id="UP000060699"/>
    </source>
</evidence>
<dbReference type="Pfam" id="PF04397">
    <property type="entry name" value="LytTR"/>
    <property type="match status" value="1"/>
</dbReference>
<dbReference type="Proteomes" id="UP000060699">
    <property type="component" value="Chromosome"/>
</dbReference>
<sequence length="317" mass="34496">MPTALIAEDEDLLAQHLRQELTTLWPELTIVAMAPHGQAAVDLALQHLPQVCFFDIRMPGMTGLEAAALLADEWPDGPGAPPFPLLVFVTAYDQYALQAFDRAAVDYVLKPVQRERLAQTVSRLRAGLATRGMPVGAGQGQLGADADARHAFGGVTAQAPGASLDAPDPRIPLPGVNASALEATLDQLRSLLLAGGPSRDFSTSPGGSAPMLRHLQVGVGQSIVLLPVDQIEFLEAADKYVRVLTADQEYLVRASLRELLPQLDPERFWQVHRGHVVQVDAIDRALRDEAGRLTLKLRRRPERLAVSRMFAHRFKAL</sequence>
<protein>
    <submittedName>
        <fullName evidence="1">LytR family transcriptional regulator</fullName>
    </submittedName>
</protein>
<dbReference type="InterPro" id="IPR011006">
    <property type="entry name" value="CheY-like_superfamily"/>
</dbReference>
<dbReference type="STRING" id="76731.RD2015_3476"/>
<organism evidence="1 2">
    <name type="scientific">Roseateles depolymerans</name>
    <dbReference type="NCBI Taxonomy" id="76731"/>
    <lineage>
        <taxon>Bacteria</taxon>
        <taxon>Pseudomonadati</taxon>
        <taxon>Pseudomonadota</taxon>
        <taxon>Betaproteobacteria</taxon>
        <taxon>Burkholderiales</taxon>
        <taxon>Sphaerotilaceae</taxon>
        <taxon>Roseateles</taxon>
    </lineage>
</organism>
<dbReference type="PROSITE" id="PS50110">
    <property type="entry name" value="RESPONSE_REGULATORY"/>
    <property type="match status" value="1"/>
</dbReference>
<dbReference type="OrthoDB" id="236568at2"/>
<gene>
    <name evidence="1" type="ORF">RD2015_3476</name>
</gene>
<dbReference type="PANTHER" id="PTHR37299:SF1">
    <property type="entry name" value="STAGE 0 SPORULATION PROTEIN A HOMOLOG"/>
    <property type="match status" value="1"/>
</dbReference>
<dbReference type="Pfam" id="PF00072">
    <property type="entry name" value="Response_reg"/>
    <property type="match status" value="1"/>
</dbReference>
<evidence type="ECO:0000313" key="1">
    <source>
        <dbReference type="EMBL" id="ALV07933.1"/>
    </source>
</evidence>
<dbReference type="AlphaFoldDB" id="A0A0U3MGV8"/>
<dbReference type="Gene3D" id="3.40.50.2300">
    <property type="match status" value="1"/>
</dbReference>
<dbReference type="EMBL" id="CP013729">
    <property type="protein sequence ID" value="ALV07933.1"/>
    <property type="molecule type" value="Genomic_DNA"/>
</dbReference>
<accession>A0A0U3MGV8</accession>
<dbReference type="SUPFAM" id="SSF52172">
    <property type="entry name" value="CheY-like"/>
    <property type="match status" value="1"/>
</dbReference>
<proteinExistence type="predicted"/>
<dbReference type="KEGG" id="rdp:RD2015_3476"/>
<dbReference type="Gene3D" id="2.40.50.1020">
    <property type="entry name" value="LytTr DNA-binding domain"/>
    <property type="match status" value="1"/>
</dbReference>
<dbReference type="InterPro" id="IPR001789">
    <property type="entry name" value="Sig_transdc_resp-reg_receiver"/>
</dbReference>
<dbReference type="PROSITE" id="PS50930">
    <property type="entry name" value="HTH_LYTTR"/>
    <property type="match status" value="1"/>
</dbReference>
<dbReference type="PATRIC" id="fig|76731.3.peg.3563"/>
<dbReference type="InterPro" id="IPR046947">
    <property type="entry name" value="LytR-like"/>
</dbReference>
<dbReference type="SMART" id="SM00448">
    <property type="entry name" value="REC"/>
    <property type="match status" value="1"/>
</dbReference>
<keyword evidence="2" id="KW-1185">Reference proteome</keyword>
<dbReference type="InterPro" id="IPR007492">
    <property type="entry name" value="LytTR_DNA-bd_dom"/>
</dbReference>
<name>A0A0U3MGV8_9BURK</name>
<dbReference type="SMART" id="SM00850">
    <property type="entry name" value="LytTR"/>
    <property type="match status" value="1"/>
</dbReference>
<dbReference type="GO" id="GO:0003677">
    <property type="term" value="F:DNA binding"/>
    <property type="evidence" value="ECO:0007669"/>
    <property type="project" value="InterPro"/>
</dbReference>
<reference evidence="1 2" key="1">
    <citation type="submission" date="2015-12" db="EMBL/GenBank/DDBJ databases">
        <title>Complete genome of Roseateles depolymerans KCTC 42856.</title>
        <authorList>
            <person name="Kim K.M."/>
        </authorList>
    </citation>
    <scope>NUCLEOTIDE SEQUENCE [LARGE SCALE GENOMIC DNA]</scope>
    <source>
        <strain evidence="1 2">KCTC 42856</strain>
    </source>
</reference>